<keyword evidence="6 7" id="KW-0057">Aromatic amino acid biosynthesis</keyword>
<sequence>MRIFFIGMPGSGKSYWSKALSAQLGYARLDLDHYIETKEGKSIPEMFAISESYFRNAESAVLKSIPNDFRENIIVATGGGAPFYYDNMEWMQENGMVVYLKASVDYLFSRLKHAYTERPLLKSGTEKELYEKTSALFEQRKEIYLQAPYIIDVETATLDTFAKTLKL</sequence>
<dbReference type="InterPro" id="IPR031322">
    <property type="entry name" value="Shikimate/glucono_kinase"/>
</dbReference>
<comment type="catalytic activity">
    <reaction evidence="7">
        <text>shikimate + ATP = 3-phosphoshikimate + ADP + H(+)</text>
        <dbReference type="Rhea" id="RHEA:13121"/>
        <dbReference type="ChEBI" id="CHEBI:15378"/>
        <dbReference type="ChEBI" id="CHEBI:30616"/>
        <dbReference type="ChEBI" id="CHEBI:36208"/>
        <dbReference type="ChEBI" id="CHEBI:145989"/>
        <dbReference type="ChEBI" id="CHEBI:456216"/>
        <dbReference type="EC" id="2.7.1.71"/>
    </reaction>
</comment>
<keyword evidence="9" id="KW-1185">Reference proteome</keyword>
<keyword evidence="4 7" id="KW-0418">Kinase</keyword>
<feature type="binding site" evidence="7">
    <location>
        <position position="55"/>
    </location>
    <ligand>
        <name>substrate</name>
    </ligand>
</feature>
<evidence type="ECO:0000256" key="4">
    <source>
        <dbReference type="ARBA" id="ARBA00022777"/>
    </source>
</evidence>
<accession>A0A5M6CNF0</accession>
<evidence type="ECO:0000313" key="8">
    <source>
        <dbReference type="EMBL" id="KAA5536536.1"/>
    </source>
</evidence>
<dbReference type="EC" id="2.7.1.71" evidence="7"/>
<evidence type="ECO:0000256" key="6">
    <source>
        <dbReference type="ARBA" id="ARBA00023141"/>
    </source>
</evidence>
<keyword evidence="2 7" id="KW-0808">Transferase</keyword>
<dbReference type="GO" id="GO:0005829">
    <property type="term" value="C:cytosol"/>
    <property type="evidence" value="ECO:0007669"/>
    <property type="project" value="TreeGrafter"/>
</dbReference>
<keyword evidence="5 7" id="KW-0067">ATP-binding</keyword>
<dbReference type="EMBL" id="VWSH01000001">
    <property type="protein sequence ID" value="KAA5536536.1"/>
    <property type="molecule type" value="Genomic_DNA"/>
</dbReference>
<dbReference type="AlphaFoldDB" id="A0A5M6CNF0"/>
<keyword evidence="7" id="KW-0963">Cytoplasm</keyword>
<comment type="subunit">
    <text evidence="7">Monomer.</text>
</comment>
<dbReference type="Proteomes" id="UP000323632">
    <property type="component" value="Unassembled WGS sequence"/>
</dbReference>
<keyword evidence="7" id="KW-0479">Metal-binding</keyword>
<evidence type="ECO:0000256" key="7">
    <source>
        <dbReference type="HAMAP-Rule" id="MF_00109"/>
    </source>
</evidence>
<feature type="binding site" evidence="7">
    <location>
        <position position="118"/>
    </location>
    <ligand>
        <name>ATP</name>
        <dbReference type="ChEBI" id="CHEBI:30616"/>
    </ligand>
</feature>
<keyword evidence="3 7" id="KW-0547">Nucleotide-binding</keyword>
<keyword evidence="1 7" id="KW-0028">Amino-acid biosynthesis</keyword>
<organism evidence="8 9">
    <name type="scientific">Taibaiella lutea</name>
    <dbReference type="NCBI Taxonomy" id="2608001"/>
    <lineage>
        <taxon>Bacteria</taxon>
        <taxon>Pseudomonadati</taxon>
        <taxon>Bacteroidota</taxon>
        <taxon>Chitinophagia</taxon>
        <taxon>Chitinophagales</taxon>
        <taxon>Chitinophagaceae</taxon>
        <taxon>Taibaiella</taxon>
    </lineage>
</organism>
<feature type="binding site" evidence="7">
    <location>
        <position position="79"/>
    </location>
    <ligand>
        <name>substrate</name>
    </ligand>
</feature>
<evidence type="ECO:0000313" key="9">
    <source>
        <dbReference type="Proteomes" id="UP000323632"/>
    </source>
</evidence>
<dbReference type="Pfam" id="PF01202">
    <property type="entry name" value="SKI"/>
    <property type="match status" value="1"/>
</dbReference>
<evidence type="ECO:0000256" key="3">
    <source>
        <dbReference type="ARBA" id="ARBA00022741"/>
    </source>
</evidence>
<comment type="subcellular location">
    <subcellularLocation>
        <location evidence="7">Cytoplasm</location>
    </subcellularLocation>
</comment>
<dbReference type="GO" id="GO:0009073">
    <property type="term" value="P:aromatic amino acid family biosynthetic process"/>
    <property type="evidence" value="ECO:0007669"/>
    <property type="project" value="UniProtKB-KW"/>
</dbReference>
<feature type="binding site" evidence="7">
    <location>
        <begin position="10"/>
        <end position="15"/>
    </location>
    <ligand>
        <name>ATP</name>
        <dbReference type="ChEBI" id="CHEBI:30616"/>
    </ligand>
</feature>
<dbReference type="GO" id="GO:0008652">
    <property type="term" value="P:amino acid biosynthetic process"/>
    <property type="evidence" value="ECO:0007669"/>
    <property type="project" value="UniProtKB-KW"/>
</dbReference>
<dbReference type="UniPathway" id="UPA00053">
    <property type="reaction ID" value="UER00088"/>
</dbReference>
<dbReference type="SUPFAM" id="SSF52540">
    <property type="entry name" value="P-loop containing nucleoside triphosphate hydrolases"/>
    <property type="match status" value="1"/>
</dbReference>
<protein>
    <recommendedName>
        <fullName evidence="7">Shikimate kinase</fullName>
        <shortName evidence="7">SK</shortName>
        <ecNumber evidence="7">2.7.1.71</ecNumber>
    </recommendedName>
</protein>
<dbReference type="GO" id="GO:0004765">
    <property type="term" value="F:shikimate kinase activity"/>
    <property type="evidence" value="ECO:0007669"/>
    <property type="project" value="UniProtKB-UniRule"/>
</dbReference>
<comment type="cofactor">
    <cofactor evidence="7">
        <name>Mg(2+)</name>
        <dbReference type="ChEBI" id="CHEBI:18420"/>
    </cofactor>
    <text evidence="7">Binds 1 Mg(2+) ion per subunit.</text>
</comment>
<proteinExistence type="inferred from homology"/>
<comment type="similarity">
    <text evidence="7">Belongs to the shikimate kinase family.</text>
</comment>
<dbReference type="Gene3D" id="3.40.50.300">
    <property type="entry name" value="P-loop containing nucleotide triphosphate hydrolases"/>
    <property type="match status" value="1"/>
</dbReference>
<feature type="binding site" evidence="7">
    <location>
        <position position="32"/>
    </location>
    <ligand>
        <name>substrate</name>
    </ligand>
</feature>
<evidence type="ECO:0000256" key="5">
    <source>
        <dbReference type="ARBA" id="ARBA00022840"/>
    </source>
</evidence>
<evidence type="ECO:0000256" key="1">
    <source>
        <dbReference type="ARBA" id="ARBA00022605"/>
    </source>
</evidence>
<dbReference type="CDD" id="cd00464">
    <property type="entry name" value="SK"/>
    <property type="match status" value="1"/>
</dbReference>
<reference evidence="8 9" key="1">
    <citation type="submission" date="2019-09" db="EMBL/GenBank/DDBJ databases">
        <title>Genome sequence and assembly of Taibaiella sp.</title>
        <authorList>
            <person name="Chhetri G."/>
        </authorList>
    </citation>
    <scope>NUCLEOTIDE SEQUENCE [LARGE SCALE GENOMIC DNA]</scope>
    <source>
        <strain evidence="8 9">KVB11</strain>
    </source>
</reference>
<keyword evidence="7" id="KW-0460">Magnesium</keyword>
<comment type="pathway">
    <text evidence="7">Metabolic intermediate biosynthesis; chorismate biosynthesis; chorismate from D-erythrose 4-phosphate and phosphoenolpyruvate: step 5/7.</text>
</comment>
<comment type="function">
    <text evidence="7">Catalyzes the specific phosphorylation of the 3-hydroxyl group of shikimic acid using ATP as a cosubstrate.</text>
</comment>
<comment type="caution">
    <text evidence="8">The sequence shown here is derived from an EMBL/GenBank/DDBJ whole genome shotgun (WGS) entry which is preliminary data.</text>
</comment>
<feature type="binding site" evidence="7">
    <location>
        <position position="140"/>
    </location>
    <ligand>
        <name>substrate</name>
    </ligand>
</feature>
<evidence type="ECO:0000256" key="2">
    <source>
        <dbReference type="ARBA" id="ARBA00022679"/>
    </source>
</evidence>
<dbReference type="HAMAP" id="MF_00109">
    <property type="entry name" value="Shikimate_kinase"/>
    <property type="match status" value="1"/>
</dbReference>
<dbReference type="GO" id="GO:0000287">
    <property type="term" value="F:magnesium ion binding"/>
    <property type="evidence" value="ECO:0007669"/>
    <property type="project" value="UniProtKB-UniRule"/>
</dbReference>
<dbReference type="GO" id="GO:0009423">
    <property type="term" value="P:chorismate biosynthetic process"/>
    <property type="evidence" value="ECO:0007669"/>
    <property type="project" value="UniProtKB-UniRule"/>
</dbReference>
<dbReference type="InterPro" id="IPR027417">
    <property type="entry name" value="P-loop_NTPase"/>
</dbReference>
<feature type="binding site" evidence="7">
    <location>
        <position position="14"/>
    </location>
    <ligand>
        <name>Mg(2+)</name>
        <dbReference type="ChEBI" id="CHEBI:18420"/>
    </ligand>
</feature>
<dbReference type="RefSeq" id="WP_150031113.1">
    <property type="nucleotide sequence ID" value="NZ_VWSH01000001.1"/>
</dbReference>
<dbReference type="PANTHER" id="PTHR21087">
    <property type="entry name" value="SHIKIMATE KINASE"/>
    <property type="match status" value="1"/>
</dbReference>
<dbReference type="GO" id="GO:0005524">
    <property type="term" value="F:ATP binding"/>
    <property type="evidence" value="ECO:0007669"/>
    <property type="project" value="UniProtKB-UniRule"/>
</dbReference>
<name>A0A5M6CNF0_9BACT</name>
<comment type="caution">
    <text evidence="7">Lacks conserved residue(s) required for the propagation of feature annotation.</text>
</comment>
<dbReference type="PRINTS" id="PR01100">
    <property type="entry name" value="SHIKIMTKNASE"/>
</dbReference>
<gene>
    <name evidence="7" type="primary">aroK</name>
    <name evidence="8" type="ORF">F0919_02385</name>
</gene>
<dbReference type="InterPro" id="IPR000623">
    <property type="entry name" value="Shikimate_kinase/TSH1"/>
</dbReference>
<dbReference type="PANTHER" id="PTHR21087:SF16">
    <property type="entry name" value="SHIKIMATE KINASE 1, CHLOROPLASTIC"/>
    <property type="match status" value="1"/>
</dbReference>